<evidence type="ECO:0000256" key="3">
    <source>
        <dbReference type="ARBA" id="ARBA00022833"/>
    </source>
</evidence>
<dbReference type="EMBL" id="SWFS01000179">
    <property type="protein sequence ID" value="KAA8915226.1"/>
    <property type="molecule type" value="Genomic_DNA"/>
</dbReference>
<protein>
    <recommendedName>
        <fullName evidence="5">CENP-V/GFA domain-containing protein</fullName>
    </recommendedName>
</protein>
<dbReference type="Gene3D" id="3.90.1590.10">
    <property type="entry name" value="glutathione-dependent formaldehyde- activating enzyme (gfa)"/>
    <property type="match status" value="1"/>
</dbReference>
<dbReference type="VEuPathDB" id="FungiDB:TRICI_002583"/>
<proteinExistence type="inferred from homology"/>
<dbReference type="PROSITE" id="PS51891">
    <property type="entry name" value="CENP_V_GFA"/>
    <property type="match status" value="1"/>
</dbReference>
<evidence type="ECO:0000256" key="1">
    <source>
        <dbReference type="ARBA" id="ARBA00005495"/>
    </source>
</evidence>
<evidence type="ECO:0000313" key="7">
    <source>
        <dbReference type="Proteomes" id="UP000761534"/>
    </source>
</evidence>
<reference evidence="6" key="1">
    <citation type="journal article" date="2019" name="G3 (Bethesda)">
        <title>Genome Assemblies of Two Rare Opportunistic Yeast Pathogens: Diutina rugosa (syn. Candida rugosa) and Trichomonascus ciferrii (syn. Candida ciferrii).</title>
        <authorList>
            <person name="Mixao V."/>
            <person name="Saus E."/>
            <person name="Hansen A.P."/>
            <person name="Lass-Florl C."/>
            <person name="Gabaldon T."/>
        </authorList>
    </citation>
    <scope>NUCLEOTIDE SEQUENCE</scope>
    <source>
        <strain evidence="6">CBS 4856</strain>
    </source>
</reference>
<keyword evidence="7" id="KW-1185">Reference proteome</keyword>
<dbReference type="GO" id="GO:0046872">
    <property type="term" value="F:metal ion binding"/>
    <property type="evidence" value="ECO:0007669"/>
    <property type="project" value="UniProtKB-KW"/>
</dbReference>
<dbReference type="InterPro" id="IPR011057">
    <property type="entry name" value="Mss4-like_sf"/>
</dbReference>
<dbReference type="Pfam" id="PF04828">
    <property type="entry name" value="GFA"/>
    <property type="match status" value="1"/>
</dbReference>
<keyword evidence="4" id="KW-0456">Lyase</keyword>
<accession>A0A642V622</accession>
<evidence type="ECO:0000259" key="5">
    <source>
        <dbReference type="PROSITE" id="PS51891"/>
    </source>
</evidence>
<evidence type="ECO:0000256" key="2">
    <source>
        <dbReference type="ARBA" id="ARBA00022723"/>
    </source>
</evidence>
<dbReference type="OrthoDB" id="4001640at2759"/>
<keyword evidence="2" id="KW-0479">Metal-binding</keyword>
<evidence type="ECO:0000256" key="4">
    <source>
        <dbReference type="ARBA" id="ARBA00023239"/>
    </source>
</evidence>
<sequence>MSQVSGACVCQNINITVKGSSDKIVVCYCSDCRKMSGHLGQIIAIFNKDQVEIKDPNNKLKTYAITNTASGKPNNVNFCEECGSTINSVPMVYDGKLSLVRTTVLDDGYEKYEPTEAIFSKDKCSYADKVSNL</sequence>
<dbReference type="PANTHER" id="PTHR33337">
    <property type="entry name" value="GFA DOMAIN-CONTAINING PROTEIN"/>
    <property type="match status" value="1"/>
</dbReference>
<dbReference type="AlphaFoldDB" id="A0A642V622"/>
<organism evidence="6 7">
    <name type="scientific">Trichomonascus ciferrii</name>
    <dbReference type="NCBI Taxonomy" id="44093"/>
    <lineage>
        <taxon>Eukaryota</taxon>
        <taxon>Fungi</taxon>
        <taxon>Dikarya</taxon>
        <taxon>Ascomycota</taxon>
        <taxon>Saccharomycotina</taxon>
        <taxon>Dipodascomycetes</taxon>
        <taxon>Dipodascales</taxon>
        <taxon>Trichomonascaceae</taxon>
        <taxon>Trichomonascus</taxon>
        <taxon>Trichomonascus ciferrii complex</taxon>
    </lineage>
</organism>
<keyword evidence="3" id="KW-0862">Zinc</keyword>
<dbReference type="PANTHER" id="PTHR33337:SF40">
    <property type="entry name" value="CENP-V_GFA DOMAIN-CONTAINING PROTEIN-RELATED"/>
    <property type="match status" value="1"/>
</dbReference>
<comment type="similarity">
    <text evidence="1">Belongs to the Gfa family.</text>
</comment>
<dbReference type="Proteomes" id="UP000761534">
    <property type="component" value="Unassembled WGS sequence"/>
</dbReference>
<dbReference type="InterPro" id="IPR006913">
    <property type="entry name" value="CENP-V/GFA"/>
</dbReference>
<gene>
    <name evidence="6" type="ORF">TRICI_002583</name>
</gene>
<dbReference type="SUPFAM" id="SSF51316">
    <property type="entry name" value="Mss4-like"/>
    <property type="match status" value="1"/>
</dbReference>
<comment type="caution">
    <text evidence="6">The sequence shown here is derived from an EMBL/GenBank/DDBJ whole genome shotgun (WGS) entry which is preliminary data.</text>
</comment>
<name>A0A642V622_9ASCO</name>
<evidence type="ECO:0000313" key="6">
    <source>
        <dbReference type="EMBL" id="KAA8915226.1"/>
    </source>
</evidence>
<feature type="domain" description="CENP-V/GFA" evidence="5">
    <location>
        <begin position="4"/>
        <end position="113"/>
    </location>
</feature>
<dbReference type="GO" id="GO:0016846">
    <property type="term" value="F:carbon-sulfur lyase activity"/>
    <property type="evidence" value="ECO:0007669"/>
    <property type="project" value="InterPro"/>
</dbReference>